<dbReference type="InterPro" id="IPR036520">
    <property type="entry name" value="UPF0759_sf"/>
</dbReference>
<evidence type="ECO:0000313" key="1">
    <source>
        <dbReference type="EMBL" id="NNM74301.1"/>
    </source>
</evidence>
<dbReference type="InterPro" id="IPR002763">
    <property type="entry name" value="DUF72"/>
</dbReference>
<dbReference type="Gene3D" id="3.20.20.410">
    <property type="entry name" value="Protein of unknown function UPF0759"/>
    <property type="match status" value="1"/>
</dbReference>
<proteinExistence type="predicted"/>
<protein>
    <submittedName>
        <fullName evidence="1">DUF72 domain-containing protein</fullName>
    </submittedName>
</protein>
<organism evidence="1 2">
    <name type="scientific">Enterovirga aerilata</name>
    <dbReference type="NCBI Taxonomy" id="2730920"/>
    <lineage>
        <taxon>Bacteria</taxon>
        <taxon>Pseudomonadati</taxon>
        <taxon>Pseudomonadota</taxon>
        <taxon>Alphaproteobacteria</taxon>
        <taxon>Hyphomicrobiales</taxon>
        <taxon>Methylobacteriaceae</taxon>
        <taxon>Enterovirga</taxon>
    </lineage>
</organism>
<accession>A0A849IAH6</accession>
<dbReference type="AlphaFoldDB" id="A0A849IAH6"/>
<evidence type="ECO:0000313" key="2">
    <source>
        <dbReference type="Proteomes" id="UP000564885"/>
    </source>
</evidence>
<sequence length="260" mass="29555">MIRVGIGGWTFAPWCGTFYPKGLPHARELEHASRHVTAIEINGTFYRTQSPESFRKWAAETPENFVFSVKGHRFVTNRKRLAEAGDAVETFIASGVLELGDKLGPLLWQLAPTKRFEPEDIDAFLRLLPKERGGRPLRHALEVRHETFLVPELIEVLRRHQVPAVFAESDEYPAIADPVGDFVYARLQRCREAEQEGYPPAELDLWAGRARAWKRGETPEGLPCLATTRPEKRPRDVFVFFIAGDKVRAPMAAQAMLRRL</sequence>
<dbReference type="Proteomes" id="UP000564885">
    <property type="component" value="Unassembled WGS sequence"/>
</dbReference>
<dbReference type="Pfam" id="PF01904">
    <property type="entry name" value="DUF72"/>
    <property type="match status" value="1"/>
</dbReference>
<comment type="caution">
    <text evidence="1">The sequence shown here is derived from an EMBL/GenBank/DDBJ whole genome shotgun (WGS) entry which is preliminary data.</text>
</comment>
<gene>
    <name evidence="1" type="ORF">HJG44_18235</name>
</gene>
<dbReference type="SUPFAM" id="SSF117396">
    <property type="entry name" value="TM1631-like"/>
    <property type="match status" value="1"/>
</dbReference>
<dbReference type="PANTHER" id="PTHR30348:SF4">
    <property type="entry name" value="DUF72 DOMAIN-CONTAINING PROTEIN"/>
    <property type="match status" value="1"/>
</dbReference>
<keyword evidence="2" id="KW-1185">Reference proteome</keyword>
<dbReference type="EMBL" id="JABEPP010000005">
    <property type="protein sequence ID" value="NNM74301.1"/>
    <property type="molecule type" value="Genomic_DNA"/>
</dbReference>
<reference evidence="1 2" key="1">
    <citation type="submission" date="2020-04" db="EMBL/GenBank/DDBJ databases">
        <title>Enterovirga sp. isolate from soil.</title>
        <authorList>
            <person name="Chea S."/>
            <person name="Kim D.-U."/>
        </authorList>
    </citation>
    <scope>NUCLEOTIDE SEQUENCE [LARGE SCALE GENOMIC DNA]</scope>
    <source>
        <strain evidence="1 2">DB1703</strain>
    </source>
</reference>
<name>A0A849IAH6_9HYPH</name>
<dbReference type="PANTHER" id="PTHR30348">
    <property type="entry name" value="UNCHARACTERIZED PROTEIN YECE"/>
    <property type="match status" value="1"/>
</dbReference>